<dbReference type="GO" id="GO:0016020">
    <property type="term" value="C:membrane"/>
    <property type="evidence" value="ECO:0007669"/>
    <property type="project" value="UniProtKB-SubCell"/>
</dbReference>
<evidence type="ECO:0000256" key="3">
    <source>
        <dbReference type="ARBA" id="ARBA00022989"/>
    </source>
</evidence>
<dbReference type="InterPro" id="IPR011547">
    <property type="entry name" value="SLC26A/SulP_dom"/>
</dbReference>
<dbReference type="EMBL" id="FNYQ01000036">
    <property type="protein sequence ID" value="SEI98231.1"/>
    <property type="molecule type" value="Genomic_DNA"/>
</dbReference>
<protein>
    <submittedName>
        <fullName evidence="7">Sulfate permease, MFS superfamily</fullName>
    </submittedName>
</protein>
<evidence type="ECO:0000256" key="5">
    <source>
        <dbReference type="SAM" id="Phobius"/>
    </source>
</evidence>
<dbReference type="Pfam" id="PF00916">
    <property type="entry name" value="Sulfate_transp"/>
    <property type="match status" value="1"/>
</dbReference>
<comment type="subcellular location">
    <subcellularLocation>
        <location evidence="1">Membrane</location>
        <topology evidence="1">Multi-pass membrane protein</topology>
    </subcellularLocation>
</comment>
<dbReference type="PANTHER" id="PTHR11814">
    <property type="entry name" value="SULFATE TRANSPORTER"/>
    <property type="match status" value="1"/>
</dbReference>
<keyword evidence="4 5" id="KW-0472">Membrane</keyword>
<evidence type="ECO:0000313" key="8">
    <source>
        <dbReference type="Proteomes" id="UP000199250"/>
    </source>
</evidence>
<dbReference type="GO" id="GO:0055085">
    <property type="term" value="P:transmembrane transport"/>
    <property type="evidence" value="ECO:0007669"/>
    <property type="project" value="InterPro"/>
</dbReference>
<dbReference type="Proteomes" id="UP000199250">
    <property type="component" value="Unassembled WGS sequence"/>
</dbReference>
<feature type="transmembrane region" description="Helical" evidence="5">
    <location>
        <begin position="96"/>
        <end position="116"/>
    </location>
</feature>
<proteinExistence type="predicted"/>
<dbReference type="RefSeq" id="WP_090731736.1">
    <property type="nucleotide sequence ID" value="NZ_FNYQ01000036.1"/>
</dbReference>
<feature type="transmembrane region" description="Helical" evidence="5">
    <location>
        <begin position="128"/>
        <end position="152"/>
    </location>
</feature>
<feature type="transmembrane region" description="Helical" evidence="5">
    <location>
        <begin position="73"/>
        <end position="90"/>
    </location>
</feature>
<evidence type="ECO:0000256" key="1">
    <source>
        <dbReference type="ARBA" id="ARBA00004141"/>
    </source>
</evidence>
<dbReference type="InterPro" id="IPR001902">
    <property type="entry name" value="SLC26A/SulP_fam"/>
</dbReference>
<evidence type="ECO:0000313" key="7">
    <source>
        <dbReference type="EMBL" id="SEI98231.1"/>
    </source>
</evidence>
<feature type="transmembrane region" description="Helical" evidence="5">
    <location>
        <begin position="295"/>
        <end position="315"/>
    </location>
</feature>
<evidence type="ECO:0000256" key="2">
    <source>
        <dbReference type="ARBA" id="ARBA00022692"/>
    </source>
</evidence>
<feature type="transmembrane region" description="Helical" evidence="5">
    <location>
        <begin position="172"/>
        <end position="193"/>
    </location>
</feature>
<feature type="transmembrane region" description="Helical" evidence="5">
    <location>
        <begin position="335"/>
        <end position="367"/>
    </location>
</feature>
<organism evidence="7 8">
    <name type="scientific">Azotobacter beijerinckii</name>
    <dbReference type="NCBI Taxonomy" id="170623"/>
    <lineage>
        <taxon>Bacteria</taxon>
        <taxon>Pseudomonadati</taxon>
        <taxon>Pseudomonadota</taxon>
        <taxon>Gammaproteobacteria</taxon>
        <taxon>Pseudomonadales</taxon>
        <taxon>Pseudomonadaceae</taxon>
        <taxon>Azotobacter</taxon>
    </lineage>
</organism>
<feature type="transmembrane region" description="Helical" evidence="5">
    <location>
        <begin position="45"/>
        <end position="66"/>
    </location>
</feature>
<dbReference type="OrthoDB" id="9769739at2"/>
<keyword evidence="3 5" id="KW-1133">Transmembrane helix</keyword>
<name>A0A1H6V156_9GAMM</name>
<feature type="transmembrane region" description="Helical" evidence="5">
    <location>
        <begin position="205"/>
        <end position="222"/>
    </location>
</feature>
<dbReference type="AlphaFoldDB" id="A0A1H6V156"/>
<evidence type="ECO:0000259" key="6">
    <source>
        <dbReference type="Pfam" id="PF00916"/>
    </source>
</evidence>
<feature type="transmembrane region" description="Helical" evidence="5">
    <location>
        <begin position="257"/>
        <end position="274"/>
    </location>
</feature>
<keyword evidence="2 5" id="KW-0812">Transmembrane</keyword>
<feature type="transmembrane region" description="Helical" evidence="5">
    <location>
        <begin position="388"/>
        <end position="412"/>
    </location>
</feature>
<gene>
    <name evidence="7" type="ORF">SAMN04244572_02331</name>
</gene>
<evidence type="ECO:0000256" key="4">
    <source>
        <dbReference type="ARBA" id="ARBA00023136"/>
    </source>
</evidence>
<accession>A0A1H6V156</accession>
<dbReference type="InterPro" id="IPR036513">
    <property type="entry name" value="STAS_dom_sf"/>
</dbReference>
<reference evidence="7 8" key="1">
    <citation type="submission" date="2016-10" db="EMBL/GenBank/DDBJ databases">
        <authorList>
            <person name="de Groot N.N."/>
        </authorList>
    </citation>
    <scope>NUCLEOTIDE SEQUENCE [LARGE SCALE GENOMIC DNA]</scope>
    <source>
        <strain evidence="7 8">DSM 373</strain>
    </source>
</reference>
<feature type="domain" description="SLC26A/SulP transporter" evidence="6">
    <location>
        <begin position="19"/>
        <end position="394"/>
    </location>
</feature>
<feature type="transmembrane region" description="Helical" evidence="5">
    <location>
        <begin position="21"/>
        <end position="39"/>
    </location>
</feature>
<dbReference type="Gene3D" id="3.30.750.24">
    <property type="entry name" value="STAS domain"/>
    <property type="match status" value="1"/>
</dbReference>
<sequence length="532" mass="57025">MKACAIPEDGLNGLKQNWRSDMVSGFLVFLLALPLSLGIAKASEFPPAMGVLTAMIGGLFVSLFAGSRLTIKGPAAGLITICAGAVVEFGGGAQGWHLALGAIFVAAMLQMVFGLLRFGSLSDFFPHSVVHGMLAAIGLIIFAKQIHVLLGIDPATLKGLELIQLFERIPSSIMHADSHVALVGAVSLTIIFGMPLLKIPGLKKVPAPMLVLLVAVPLALILDFRHTEPVFDMVTIGNFWANVGLNVDFSLIGTGVFWKYVLMFLFIGSLESLLTVKAIDGLDPWKRASDFNRDLVAVGAGNALSGLLGGLPMISEVARSSANVTFGARSRWGNFFHGLFLFVAMLLFIPVIEMIPNAALAALLIAVGYRLASPHEFFKVYRIGGEQLVIFLATVLVTLSTDLLVGVGAGIATKMAFNLAHRVPLGNFFKARYECSESQGECLIEVQGSAIFSNLLGFKKLFSQLDRSGNVTIDFSAAHLVDHTFMEFLTHLGEEFEHAGGALLTVGFERFKPFSDHPLAARKRLSGNTQLA</sequence>